<evidence type="ECO:0000256" key="7">
    <source>
        <dbReference type="ARBA" id="ARBA00022741"/>
    </source>
</evidence>
<keyword evidence="12" id="KW-1133">Transmembrane helix</keyword>
<proteinExistence type="predicted"/>
<name>A0ABS6E742_9FIRM</name>
<evidence type="ECO:0000256" key="3">
    <source>
        <dbReference type="ARBA" id="ARBA00012438"/>
    </source>
</evidence>
<dbReference type="GO" id="GO:0016301">
    <property type="term" value="F:kinase activity"/>
    <property type="evidence" value="ECO:0007669"/>
    <property type="project" value="UniProtKB-KW"/>
</dbReference>
<dbReference type="InterPro" id="IPR003661">
    <property type="entry name" value="HisK_dim/P_dom"/>
</dbReference>
<dbReference type="Pfam" id="PF02518">
    <property type="entry name" value="HATPase_c"/>
    <property type="match status" value="1"/>
</dbReference>
<keyword evidence="8 14" id="KW-0418">Kinase</keyword>
<keyword evidence="6" id="KW-0808">Transferase</keyword>
<dbReference type="Pfam" id="PF00512">
    <property type="entry name" value="HisKA"/>
    <property type="match status" value="1"/>
</dbReference>
<keyword evidence="15" id="KW-1185">Reference proteome</keyword>
<comment type="subcellular location">
    <subcellularLocation>
        <location evidence="2">Cell membrane</location>
        <topology evidence="2">Multi-pass membrane protein</topology>
    </subcellularLocation>
</comment>
<keyword evidence="7" id="KW-0547">Nucleotide-binding</keyword>
<evidence type="ECO:0000256" key="2">
    <source>
        <dbReference type="ARBA" id="ARBA00004651"/>
    </source>
</evidence>
<dbReference type="SMART" id="SM00387">
    <property type="entry name" value="HATPase_c"/>
    <property type="match status" value="1"/>
</dbReference>
<organism evidence="14 15">
    <name type="scientific">Tissierella simiarum</name>
    <dbReference type="NCBI Taxonomy" id="2841534"/>
    <lineage>
        <taxon>Bacteria</taxon>
        <taxon>Bacillati</taxon>
        <taxon>Bacillota</taxon>
        <taxon>Tissierellia</taxon>
        <taxon>Tissierellales</taxon>
        <taxon>Tissierellaceae</taxon>
        <taxon>Tissierella</taxon>
    </lineage>
</organism>
<evidence type="ECO:0000256" key="6">
    <source>
        <dbReference type="ARBA" id="ARBA00022679"/>
    </source>
</evidence>
<reference evidence="14 15" key="1">
    <citation type="submission" date="2021-06" db="EMBL/GenBank/DDBJ databases">
        <authorList>
            <person name="Sun Q."/>
            <person name="Li D."/>
        </authorList>
    </citation>
    <scope>NUCLEOTIDE SEQUENCE [LARGE SCALE GENOMIC DNA]</scope>
    <source>
        <strain evidence="14 15">MSJ-40</strain>
    </source>
</reference>
<keyword evidence="12" id="KW-0812">Transmembrane</keyword>
<dbReference type="EMBL" id="JAHLPM010000008">
    <property type="protein sequence ID" value="MBU5438366.1"/>
    <property type="molecule type" value="Genomic_DNA"/>
</dbReference>
<dbReference type="RefSeq" id="WP_216519446.1">
    <property type="nucleotide sequence ID" value="NZ_JAHLPM010000008.1"/>
</dbReference>
<evidence type="ECO:0000256" key="8">
    <source>
        <dbReference type="ARBA" id="ARBA00022777"/>
    </source>
</evidence>
<keyword evidence="5" id="KW-0597">Phosphoprotein</keyword>
<dbReference type="EC" id="2.7.13.3" evidence="3"/>
<dbReference type="InterPro" id="IPR050398">
    <property type="entry name" value="HssS/ArlS-like"/>
</dbReference>
<protein>
    <recommendedName>
        <fullName evidence="3">histidine kinase</fullName>
        <ecNumber evidence="3">2.7.13.3</ecNumber>
    </recommendedName>
</protein>
<evidence type="ECO:0000256" key="11">
    <source>
        <dbReference type="ARBA" id="ARBA00023136"/>
    </source>
</evidence>
<dbReference type="PANTHER" id="PTHR45528">
    <property type="entry name" value="SENSOR HISTIDINE KINASE CPXA"/>
    <property type="match status" value="1"/>
</dbReference>
<comment type="caution">
    <text evidence="14">The sequence shown here is derived from an EMBL/GenBank/DDBJ whole genome shotgun (WGS) entry which is preliminary data.</text>
</comment>
<evidence type="ECO:0000259" key="13">
    <source>
        <dbReference type="PROSITE" id="PS50109"/>
    </source>
</evidence>
<keyword evidence="10" id="KW-0902">Two-component regulatory system</keyword>
<evidence type="ECO:0000256" key="9">
    <source>
        <dbReference type="ARBA" id="ARBA00022840"/>
    </source>
</evidence>
<evidence type="ECO:0000313" key="15">
    <source>
        <dbReference type="Proteomes" id="UP000749471"/>
    </source>
</evidence>
<comment type="catalytic activity">
    <reaction evidence="1">
        <text>ATP + protein L-histidine = ADP + protein N-phospho-L-histidine.</text>
        <dbReference type="EC" id="2.7.13.3"/>
    </reaction>
</comment>
<dbReference type="CDD" id="cd00075">
    <property type="entry name" value="HATPase"/>
    <property type="match status" value="1"/>
</dbReference>
<sequence>MFYRKLLLLILLIIIVYLIYKRYMEKKKLTWLKNLLREVESGDYGKRGVIPPNDEYSEIYYLINEIIRKNQNDIIQINRLNQQNKRMLTSLSHDIKTPVASLLGYLETIDKGLVDGVEKEEYLKIALNKTYKLKEYINDLFQLLQLESGEYMLENHPCNICEETRKAFISWVPILEEHNIKYNVSIPENRVVTILDVKAYERILDNLIKNATIHSKCEEITITLIEKEEIVQVKISDNGIGIPEDSKDMIMDRLYKVDESRNTKGSGLGLAIVKELSDKCNMLLEYNSEEGKGSSFILGVKKAL</sequence>
<evidence type="ECO:0000256" key="12">
    <source>
        <dbReference type="SAM" id="Phobius"/>
    </source>
</evidence>
<keyword evidence="9" id="KW-0067">ATP-binding</keyword>
<dbReference type="CDD" id="cd00082">
    <property type="entry name" value="HisKA"/>
    <property type="match status" value="1"/>
</dbReference>
<feature type="transmembrane region" description="Helical" evidence="12">
    <location>
        <begin position="6"/>
        <end position="23"/>
    </location>
</feature>
<gene>
    <name evidence="14" type="ORF">KQI42_10120</name>
</gene>
<evidence type="ECO:0000256" key="1">
    <source>
        <dbReference type="ARBA" id="ARBA00000085"/>
    </source>
</evidence>
<evidence type="ECO:0000256" key="5">
    <source>
        <dbReference type="ARBA" id="ARBA00022553"/>
    </source>
</evidence>
<dbReference type="InterPro" id="IPR003594">
    <property type="entry name" value="HATPase_dom"/>
</dbReference>
<evidence type="ECO:0000256" key="4">
    <source>
        <dbReference type="ARBA" id="ARBA00022475"/>
    </source>
</evidence>
<dbReference type="SMART" id="SM00388">
    <property type="entry name" value="HisKA"/>
    <property type="match status" value="1"/>
</dbReference>
<evidence type="ECO:0000256" key="10">
    <source>
        <dbReference type="ARBA" id="ARBA00023012"/>
    </source>
</evidence>
<dbReference type="Proteomes" id="UP000749471">
    <property type="component" value="Unassembled WGS sequence"/>
</dbReference>
<dbReference type="PANTHER" id="PTHR45528:SF1">
    <property type="entry name" value="SENSOR HISTIDINE KINASE CPXA"/>
    <property type="match status" value="1"/>
</dbReference>
<feature type="domain" description="Histidine kinase" evidence="13">
    <location>
        <begin position="90"/>
        <end position="304"/>
    </location>
</feature>
<evidence type="ECO:0000313" key="14">
    <source>
        <dbReference type="EMBL" id="MBU5438366.1"/>
    </source>
</evidence>
<dbReference type="InterPro" id="IPR005467">
    <property type="entry name" value="His_kinase_dom"/>
</dbReference>
<dbReference type="PROSITE" id="PS50109">
    <property type="entry name" value="HIS_KIN"/>
    <property type="match status" value="1"/>
</dbReference>
<keyword evidence="4" id="KW-1003">Cell membrane</keyword>
<keyword evidence="11 12" id="KW-0472">Membrane</keyword>
<accession>A0ABS6E742</accession>